<sequence>MCAASPPTNVEFRRFRRISTSASDCPRGRDYLIALRQKSKYADAPETASRIAHIGARLIRTALTGNIWIPNGVNNGFEYTSALPGMDDLTRQCGSEQRWINATSQLRANLWRPVAPPLTHVKNVLMLNRTVSVAFGPGSARLRLSAS</sequence>
<dbReference type="STRING" id="266265.Bxe_B1531"/>
<dbReference type="KEGG" id="bxe:Bxe_B1531"/>
<evidence type="ECO:0000313" key="1">
    <source>
        <dbReference type="EMBL" id="ABE34433.1"/>
    </source>
</evidence>
<gene>
    <name evidence="1" type="ORF">Bxe_B1531</name>
</gene>
<name>Q13NA6_PARXL</name>
<dbReference type="EMBL" id="CP000271">
    <property type="protein sequence ID" value="ABE34433.1"/>
    <property type="molecule type" value="Genomic_DNA"/>
</dbReference>
<organism evidence="1 2">
    <name type="scientific">Paraburkholderia xenovorans (strain LB400)</name>
    <dbReference type="NCBI Taxonomy" id="266265"/>
    <lineage>
        <taxon>Bacteria</taxon>
        <taxon>Pseudomonadati</taxon>
        <taxon>Pseudomonadota</taxon>
        <taxon>Betaproteobacteria</taxon>
        <taxon>Burkholderiales</taxon>
        <taxon>Burkholderiaceae</taxon>
        <taxon>Paraburkholderia</taxon>
    </lineage>
</organism>
<dbReference type="AlphaFoldDB" id="Q13NA6"/>
<keyword evidence="2" id="KW-1185">Reference proteome</keyword>
<dbReference type="Proteomes" id="UP000001817">
    <property type="component" value="Chromosome 2"/>
</dbReference>
<accession>Q13NA6</accession>
<reference evidence="1 2" key="1">
    <citation type="journal article" date="2006" name="Proc. Natl. Acad. Sci. U.S.A.">
        <title>Burkholderia xenovorans LB400 harbors a multi-replicon, 9.73-Mbp genome shaped for versatility.</title>
        <authorList>
            <person name="Chain P.S."/>
            <person name="Denef V.J."/>
            <person name="Konstantinidis K.T."/>
            <person name="Vergez L.M."/>
            <person name="Agullo L."/>
            <person name="Reyes V.L."/>
            <person name="Hauser L."/>
            <person name="Cordova M."/>
            <person name="Gomez L."/>
            <person name="Gonzalez M."/>
            <person name="Land M."/>
            <person name="Lao V."/>
            <person name="Larimer F."/>
            <person name="LiPuma J.J."/>
            <person name="Mahenthiralingam E."/>
            <person name="Malfatti S.A."/>
            <person name="Marx C.J."/>
            <person name="Parnell J.J."/>
            <person name="Ramette A."/>
            <person name="Richardson P."/>
            <person name="Seeger M."/>
            <person name="Smith D."/>
            <person name="Spilker T."/>
            <person name="Sul W.J."/>
            <person name="Tsoi T.V."/>
            <person name="Ulrich L.E."/>
            <person name="Zhulin I.B."/>
            <person name="Tiedje J.M."/>
        </authorList>
    </citation>
    <scope>NUCLEOTIDE SEQUENCE [LARGE SCALE GENOMIC DNA]</scope>
    <source>
        <strain evidence="1 2">LB400</strain>
    </source>
</reference>
<evidence type="ECO:0000313" key="2">
    <source>
        <dbReference type="Proteomes" id="UP000001817"/>
    </source>
</evidence>
<proteinExistence type="predicted"/>
<protein>
    <submittedName>
        <fullName evidence="1">Uncharacterized protein</fullName>
    </submittedName>
</protein>